<name>D4P7Y8_9CAUD</name>
<sequence>MGCSCGGKRVNGAVAKGSPSKSYVIQVVGPDGEDLGVVNFPLEAADKIRRAGGGTSYQVEIDPTTGQPIEASGA</sequence>
<dbReference type="Pfam" id="PF23826">
    <property type="entry name" value="DUF7196"/>
    <property type="match status" value="1"/>
</dbReference>
<keyword evidence="3" id="KW-1185">Reference proteome</keyword>
<protein>
    <submittedName>
        <fullName evidence="2">Gp13</fullName>
    </submittedName>
</protein>
<accession>D4P7Y8</accession>
<evidence type="ECO:0000259" key="1">
    <source>
        <dbReference type="Pfam" id="PF23826"/>
    </source>
</evidence>
<dbReference type="Proteomes" id="UP000001504">
    <property type="component" value="Segment"/>
</dbReference>
<dbReference type="KEGG" id="vg:18564124"/>
<reference evidence="2 3" key="1">
    <citation type="journal article" date="2011" name="Appl. Environ. Microbiol.">
        <title>Genomic and functional analyses of Rhodococcus equi phages ReqiPepy6, ReqiPoco6, ReqiPine5, and ReqiDocB7.</title>
        <authorList>
            <person name="Summer E.J."/>
            <person name="Liu M."/>
            <person name="Gill J.J."/>
            <person name="Grant M."/>
            <person name="Chan-Cortes T.N."/>
            <person name="Ferguson L."/>
            <person name="Janes C."/>
            <person name="Lange K."/>
            <person name="Bertoli M."/>
            <person name="Moore C."/>
            <person name="Orchard R.C."/>
            <person name="Cohen N."/>
            <person name="Young R."/>
        </authorList>
    </citation>
    <scope>NUCLEOTIDE SEQUENCE [LARGE SCALE GENOMIC DNA]</scope>
</reference>
<gene>
    <name evidence="2" type="ORF">ReqiPine5gene13</name>
</gene>
<proteinExistence type="predicted"/>
<dbReference type="EMBL" id="GU580943">
    <property type="protein sequence ID" value="ADD81118.1"/>
    <property type="molecule type" value="Genomic_DNA"/>
</dbReference>
<evidence type="ECO:0000313" key="2">
    <source>
        <dbReference type="EMBL" id="ADD81118.1"/>
    </source>
</evidence>
<feature type="domain" description="DUF7196" evidence="1">
    <location>
        <begin position="1"/>
        <end position="65"/>
    </location>
</feature>
<evidence type="ECO:0000313" key="3">
    <source>
        <dbReference type="Proteomes" id="UP000001504"/>
    </source>
</evidence>
<organism evidence="2 3">
    <name type="scientific">Rhodococcus phage ReqiPine5</name>
    <dbReference type="NCBI Taxonomy" id="691963"/>
    <lineage>
        <taxon>Viruses</taxon>
        <taxon>Duplodnaviria</taxon>
        <taxon>Heunggongvirae</taxon>
        <taxon>Uroviricota</taxon>
        <taxon>Caudoviricetes</taxon>
        <taxon>Caudoviricetes incertae sedis</taxon>
        <taxon>Reqipinevirus</taxon>
        <taxon>Reqipinevirus reqipine5</taxon>
    </lineage>
</organism>
<dbReference type="RefSeq" id="YP_009016194.1">
    <property type="nucleotide sequence ID" value="NC_023722.1"/>
</dbReference>
<dbReference type="InterPro" id="IPR055620">
    <property type="entry name" value="DUF7196"/>
</dbReference>
<dbReference type="GeneID" id="18564124"/>